<dbReference type="STRING" id="133381.A0A2T9ZAD8"/>
<evidence type="ECO:0000256" key="1">
    <source>
        <dbReference type="PROSITE-ProRule" id="PRU00175"/>
    </source>
</evidence>
<dbReference type="InterPro" id="IPR013083">
    <property type="entry name" value="Znf_RING/FYVE/PHD"/>
</dbReference>
<dbReference type="EMBL" id="MBFS01001026">
    <property type="protein sequence ID" value="PVV01497.1"/>
    <property type="molecule type" value="Genomic_DNA"/>
</dbReference>
<dbReference type="PANTHER" id="PTHR46569">
    <property type="entry name" value="E3 UBIQUITIN-PROTEIN LIGASE TRAIP"/>
    <property type="match status" value="1"/>
</dbReference>
<gene>
    <name evidence="4" type="ORF">BB560_004080</name>
</gene>
<evidence type="ECO:0000313" key="5">
    <source>
        <dbReference type="Proteomes" id="UP000245609"/>
    </source>
</evidence>
<dbReference type="AlphaFoldDB" id="A0A2T9ZAD8"/>
<dbReference type="GO" id="GO:0031297">
    <property type="term" value="P:replication fork processing"/>
    <property type="evidence" value="ECO:0007669"/>
    <property type="project" value="TreeGrafter"/>
</dbReference>
<dbReference type="InterPro" id="IPR001841">
    <property type="entry name" value="Znf_RING"/>
</dbReference>
<reference evidence="4 5" key="1">
    <citation type="journal article" date="2018" name="MBio">
        <title>Comparative Genomics Reveals the Core Gene Toolbox for the Fungus-Insect Symbiosis.</title>
        <authorList>
            <person name="Wang Y."/>
            <person name="Stata M."/>
            <person name="Wang W."/>
            <person name="Stajich J.E."/>
            <person name="White M.M."/>
            <person name="Moncalvo J.M."/>
        </authorList>
    </citation>
    <scope>NUCLEOTIDE SEQUENCE [LARGE SCALE GENOMIC DNA]</scope>
    <source>
        <strain evidence="4 5">SC-DP-2</strain>
    </source>
</reference>
<dbReference type="GO" id="GO:0061630">
    <property type="term" value="F:ubiquitin protein ligase activity"/>
    <property type="evidence" value="ECO:0007669"/>
    <property type="project" value="TreeGrafter"/>
</dbReference>
<dbReference type="InterPro" id="IPR052639">
    <property type="entry name" value="TRAIP_ubiq-protein_ligase"/>
</dbReference>
<dbReference type="PROSITE" id="PS50089">
    <property type="entry name" value="ZF_RING_2"/>
    <property type="match status" value="1"/>
</dbReference>
<keyword evidence="5" id="KW-1185">Reference proteome</keyword>
<feature type="domain" description="RING-type" evidence="3">
    <location>
        <begin position="3"/>
        <end position="57"/>
    </location>
</feature>
<dbReference type="OrthoDB" id="8062037at2759"/>
<evidence type="ECO:0000256" key="2">
    <source>
        <dbReference type="SAM" id="Coils"/>
    </source>
</evidence>
<keyword evidence="1" id="KW-0479">Metal-binding</keyword>
<evidence type="ECO:0000313" key="4">
    <source>
        <dbReference type="EMBL" id="PVV01497.1"/>
    </source>
</evidence>
<evidence type="ECO:0000259" key="3">
    <source>
        <dbReference type="PROSITE" id="PS50089"/>
    </source>
</evidence>
<dbReference type="SMART" id="SM00184">
    <property type="entry name" value="RING"/>
    <property type="match status" value="1"/>
</dbReference>
<dbReference type="Proteomes" id="UP000245609">
    <property type="component" value="Unassembled WGS sequence"/>
</dbReference>
<keyword evidence="1" id="KW-0862">Zinc</keyword>
<dbReference type="PANTHER" id="PTHR46569:SF1">
    <property type="entry name" value="E3 UBIQUITIN-PROTEIN LIGASE RFWD3-RELATED"/>
    <property type="match status" value="1"/>
</dbReference>
<keyword evidence="2" id="KW-0175">Coiled coil</keyword>
<dbReference type="GO" id="GO:0005634">
    <property type="term" value="C:nucleus"/>
    <property type="evidence" value="ECO:0007669"/>
    <property type="project" value="TreeGrafter"/>
</dbReference>
<protein>
    <recommendedName>
        <fullName evidence="3">RING-type domain-containing protein</fullName>
    </recommendedName>
</protein>
<feature type="coiled-coil region" evidence="2">
    <location>
        <begin position="109"/>
        <end position="178"/>
    </location>
</feature>
<dbReference type="GO" id="GO:0090734">
    <property type="term" value="C:site of DNA damage"/>
    <property type="evidence" value="ECO:0007669"/>
    <property type="project" value="TreeGrafter"/>
</dbReference>
<keyword evidence="1" id="KW-0863">Zinc-finger</keyword>
<organism evidence="4 5">
    <name type="scientific">Smittium megazygosporum</name>
    <dbReference type="NCBI Taxonomy" id="133381"/>
    <lineage>
        <taxon>Eukaryota</taxon>
        <taxon>Fungi</taxon>
        <taxon>Fungi incertae sedis</taxon>
        <taxon>Zoopagomycota</taxon>
        <taxon>Kickxellomycotina</taxon>
        <taxon>Harpellomycetes</taxon>
        <taxon>Harpellales</taxon>
        <taxon>Legeriomycetaceae</taxon>
        <taxon>Smittium</taxon>
    </lineage>
</organism>
<dbReference type="Gene3D" id="3.30.40.10">
    <property type="entry name" value="Zinc/RING finger domain, C3HC4 (zinc finger)"/>
    <property type="match status" value="1"/>
</dbReference>
<dbReference type="GO" id="GO:0008270">
    <property type="term" value="F:zinc ion binding"/>
    <property type="evidence" value="ECO:0007669"/>
    <property type="project" value="UniProtKB-KW"/>
</dbReference>
<dbReference type="SUPFAM" id="SSF57850">
    <property type="entry name" value="RING/U-box"/>
    <property type="match status" value="1"/>
</dbReference>
<comment type="caution">
    <text evidence="4">The sequence shown here is derived from an EMBL/GenBank/DDBJ whole genome shotgun (WGS) entry which is preliminary data.</text>
</comment>
<sequence>MICIICHQSWLPQNDSISPSQGSTEEYSPAALSCGHIFHIDCILKWLCLKDCCPSCRKPQNSQRPTKLFVDNLPPQTELPSQNAQACDFPVGIEINPDENRSDLIKVLAEGYSEKLAEKNNLIESLQNDIEKRNKEKYSLTEKFITLNEKRLKLKQENASLQKNLASLNKLLDNTNSELGISKSKSLKLKEKTLDMESKLKTLDFYKQSLIESRKMTKSLSLKVKKLLKQNSKARVHSILLSPTSNQAKNVSQELGFYSKEPTALNLDHTPDTHNKTGDSASYLWNKGSNQSNHPYIPNGSRGALKLSVFKPLNSTKLPVNKKTEKSTHNPFALNLENISQVIDSNTTHPTSKPNVILGEGETNRRDIFYDLPILEKKQQPKRQTRLSWGAE</sequence>
<proteinExistence type="predicted"/>
<name>A0A2T9ZAD8_9FUNG</name>
<accession>A0A2T9ZAD8</accession>
<dbReference type="GO" id="GO:0016567">
    <property type="term" value="P:protein ubiquitination"/>
    <property type="evidence" value="ECO:0007669"/>
    <property type="project" value="TreeGrafter"/>
</dbReference>